<dbReference type="CDD" id="cd02440">
    <property type="entry name" value="AdoMet_MTases"/>
    <property type="match status" value="1"/>
</dbReference>
<keyword evidence="1" id="KW-0808">Transferase</keyword>
<sequence>MIENKKYVIQKFFDKTAAIYSDYFDLEKKSGKTFNFNKRMEIITQLSSQCSERLLDCAVGDGKITANVIQSHNFTEVTLVDLSSKMLELAYNNCKNQAAKDVNIQSFNLDIFDFVQHQAVNQEYDLIICSGLIAHIPNTLELLQSLRKLLSRNGRIILQTTLLDHPVTKIVKLLTQKQYLQRNGYPITYYTCNDIFKLCQTANLQIQSLQKFSLGSQFLDNRLPPRWNYTLESLLEKPSQYIGTEAIYLLSK</sequence>
<gene>
    <name evidence="1" type="ORF">VB695_24040</name>
</gene>
<accession>A0ABU5UXP4</accession>
<dbReference type="Gene3D" id="3.40.50.150">
    <property type="entry name" value="Vaccinia Virus protein VP39"/>
    <property type="match status" value="1"/>
</dbReference>
<protein>
    <submittedName>
        <fullName evidence="1">Class I SAM-dependent methyltransferase</fullName>
        <ecNumber evidence="1">2.1.-.-</ecNumber>
    </submittedName>
</protein>
<dbReference type="EMBL" id="JAYGHK010000169">
    <property type="protein sequence ID" value="MEA5611091.1"/>
    <property type="molecule type" value="Genomic_DNA"/>
</dbReference>
<proteinExistence type="predicted"/>
<dbReference type="Pfam" id="PF13489">
    <property type="entry name" value="Methyltransf_23"/>
    <property type="match status" value="1"/>
</dbReference>
<evidence type="ECO:0000313" key="2">
    <source>
        <dbReference type="Proteomes" id="UP001303285"/>
    </source>
</evidence>
<reference evidence="1 2" key="1">
    <citation type="submission" date="2023-12" db="EMBL/GenBank/DDBJ databases">
        <title>Baltic Sea Cyanobacteria.</title>
        <authorList>
            <person name="Delbaje E."/>
            <person name="Fewer D.P."/>
            <person name="Shishido T.K."/>
        </authorList>
    </citation>
    <scope>NUCLEOTIDE SEQUENCE [LARGE SCALE GENOMIC DNA]</scope>
    <source>
        <strain evidence="1 2">UHCC 0060</strain>
    </source>
</reference>
<dbReference type="GO" id="GO:0008168">
    <property type="term" value="F:methyltransferase activity"/>
    <property type="evidence" value="ECO:0007669"/>
    <property type="project" value="UniProtKB-KW"/>
</dbReference>
<comment type="caution">
    <text evidence="1">The sequence shown here is derived from an EMBL/GenBank/DDBJ whole genome shotgun (WGS) entry which is preliminary data.</text>
</comment>
<evidence type="ECO:0000313" key="1">
    <source>
        <dbReference type="EMBL" id="MEA5611091.1"/>
    </source>
</evidence>
<keyword evidence="2" id="KW-1185">Reference proteome</keyword>
<dbReference type="SUPFAM" id="SSF53335">
    <property type="entry name" value="S-adenosyl-L-methionine-dependent methyltransferases"/>
    <property type="match status" value="1"/>
</dbReference>
<dbReference type="InterPro" id="IPR029063">
    <property type="entry name" value="SAM-dependent_MTases_sf"/>
</dbReference>
<name>A0ABU5UXP4_NODSP</name>
<dbReference type="PANTHER" id="PTHR43861">
    <property type="entry name" value="TRANS-ACONITATE 2-METHYLTRANSFERASE-RELATED"/>
    <property type="match status" value="1"/>
</dbReference>
<organism evidence="1 2">
    <name type="scientific">Nodularia spumigena UHCC 0060</name>
    <dbReference type="NCBI Taxonomy" id="3110300"/>
    <lineage>
        <taxon>Bacteria</taxon>
        <taxon>Bacillati</taxon>
        <taxon>Cyanobacteriota</taxon>
        <taxon>Cyanophyceae</taxon>
        <taxon>Nostocales</taxon>
        <taxon>Nodulariaceae</taxon>
        <taxon>Nodularia</taxon>
    </lineage>
</organism>
<dbReference type="GO" id="GO:0032259">
    <property type="term" value="P:methylation"/>
    <property type="evidence" value="ECO:0007669"/>
    <property type="project" value="UniProtKB-KW"/>
</dbReference>
<dbReference type="RefSeq" id="WP_323244345.1">
    <property type="nucleotide sequence ID" value="NZ_JAYGHK010000169.1"/>
</dbReference>
<dbReference type="PANTHER" id="PTHR43861:SF1">
    <property type="entry name" value="TRANS-ACONITATE 2-METHYLTRANSFERASE"/>
    <property type="match status" value="1"/>
</dbReference>
<dbReference type="Proteomes" id="UP001303285">
    <property type="component" value="Unassembled WGS sequence"/>
</dbReference>
<keyword evidence="1" id="KW-0489">Methyltransferase</keyword>
<dbReference type="EC" id="2.1.-.-" evidence="1"/>